<reference evidence="1" key="1">
    <citation type="journal article" date="2012" name="Science">
        <title>Fermentation, hydrogen, and sulfur metabolism in multiple uncultivated bacterial phyla.</title>
        <authorList>
            <person name="Wrighton K.C."/>
            <person name="Thomas B.C."/>
            <person name="Sharon I."/>
            <person name="Miller C.S."/>
            <person name="Castelle C.J."/>
            <person name="VerBerkmoes N.C."/>
            <person name="Wilkins M.J."/>
            <person name="Hettich R.L."/>
            <person name="Lipton M.S."/>
            <person name="Williams K.H."/>
            <person name="Long P.E."/>
            <person name="Banfield J.F."/>
        </authorList>
    </citation>
    <scope>NUCLEOTIDE SEQUENCE [LARGE SCALE GENOMIC DNA]</scope>
</reference>
<evidence type="ECO:0008006" key="2">
    <source>
        <dbReference type="Google" id="ProtNLM"/>
    </source>
</evidence>
<dbReference type="SUPFAM" id="SSF52172">
    <property type="entry name" value="CheY-like"/>
    <property type="match status" value="1"/>
</dbReference>
<organism evidence="1">
    <name type="scientific">uncultured bacterium</name>
    <name type="common">gcode 4</name>
    <dbReference type="NCBI Taxonomy" id="1234023"/>
    <lineage>
        <taxon>Bacteria</taxon>
        <taxon>environmental samples</taxon>
    </lineage>
</organism>
<proteinExistence type="predicted"/>
<dbReference type="AlphaFoldDB" id="K2AVX5"/>
<protein>
    <recommendedName>
        <fullName evidence="2">Response regulatory domain-containing protein</fullName>
    </recommendedName>
</protein>
<gene>
    <name evidence="1" type="ORF">ACD_49C00082G0005</name>
</gene>
<evidence type="ECO:0000313" key="1">
    <source>
        <dbReference type="EMBL" id="EKD65831.1"/>
    </source>
</evidence>
<dbReference type="Gene3D" id="3.40.50.2300">
    <property type="match status" value="1"/>
</dbReference>
<sequence length="118" mass="13974">MNKNKTVLIVEDDEFLQESWRRSTPKNIKLLQAYTCSEAQEIFDKNKDIIDIIAFDWNIKSEATTTIELIKRIKQKFGWVIIAMSNDDYLRDEQMEVGCNLNLDDKSELFNVIYNLKY</sequence>
<comment type="caution">
    <text evidence="1">The sequence shown here is derived from an EMBL/GenBank/DDBJ whole genome shotgun (WGS) entry which is preliminary data.</text>
</comment>
<name>K2AVX5_9BACT</name>
<dbReference type="InterPro" id="IPR011006">
    <property type="entry name" value="CheY-like_superfamily"/>
</dbReference>
<dbReference type="EMBL" id="AMFJ01021668">
    <property type="protein sequence ID" value="EKD65831.1"/>
    <property type="molecule type" value="Genomic_DNA"/>
</dbReference>
<accession>K2AVX5</accession>